<evidence type="ECO:0000313" key="4">
    <source>
        <dbReference type="Proteomes" id="UP000629870"/>
    </source>
</evidence>
<dbReference type="GO" id="GO:0003677">
    <property type="term" value="F:DNA binding"/>
    <property type="evidence" value="ECO:0007669"/>
    <property type="project" value="InterPro"/>
</dbReference>
<organism evidence="2 3">
    <name type="scientific">Deinococcus radiopugnans ATCC 19172</name>
    <dbReference type="NCBI Taxonomy" id="585398"/>
    <lineage>
        <taxon>Bacteria</taxon>
        <taxon>Thermotogati</taxon>
        <taxon>Deinococcota</taxon>
        <taxon>Deinococci</taxon>
        <taxon>Deinococcales</taxon>
        <taxon>Deinococcaceae</taxon>
        <taxon>Deinococcus</taxon>
    </lineage>
</organism>
<proteinExistence type="predicted"/>
<protein>
    <submittedName>
        <fullName evidence="2">Helix-turn-helix transcriptional regulator</fullName>
    </submittedName>
</protein>
<reference evidence="1 4" key="2">
    <citation type="submission" date="2020-08" db="EMBL/GenBank/DDBJ databases">
        <title>Genomic Encyclopedia of Type Strains, Phase IV (KMG-IV): sequencing the most valuable type-strain genomes for metagenomic binning, comparative biology and taxonomic classification.</title>
        <authorList>
            <person name="Goeker M."/>
        </authorList>
    </citation>
    <scope>NUCLEOTIDE SEQUENCE [LARGE SCALE GENOMIC DNA]</scope>
    <source>
        <strain evidence="1 4">DSM 12027</strain>
    </source>
</reference>
<dbReference type="OrthoDB" id="64071at2"/>
<dbReference type="InterPro" id="IPR010982">
    <property type="entry name" value="Lambda_DNA-bd_dom_sf"/>
</dbReference>
<dbReference type="CDD" id="cd00093">
    <property type="entry name" value="HTH_XRE"/>
    <property type="match status" value="1"/>
</dbReference>
<keyword evidence="4" id="KW-1185">Reference proteome</keyword>
<dbReference type="InterPro" id="IPR036286">
    <property type="entry name" value="LexA/Signal_pep-like_sf"/>
</dbReference>
<accession>A0A5C4Y964</accession>
<dbReference type="Proteomes" id="UP000313988">
    <property type="component" value="Unassembled WGS sequence"/>
</dbReference>
<dbReference type="SUPFAM" id="SSF51306">
    <property type="entry name" value="LexA/Signal peptidase"/>
    <property type="match status" value="1"/>
</dbReference>
<evidence type="ECO:0000313" key="3">
    <source>
        <dbReference type="Proteomes" id="UP000313988"/>
    </source>
</evidence>
<gene>
    <name evidence="2" type="ORF">FHR04_06125</name>
    <name evidence="1" type="ORF">HNQ04_002020</name>
</gene>
<dbReference type="Proteomes" id="UP000629870">
    <property type="component" value="Unassembled WGS sequence"/>
</dbReference>
<evidence type="ECO:0000313" key="1">
    <source>
        <dbReference type="EMBL" id="MBB6016765.1"/>
    </source>
</evidence>
<name>A0A5C4Y964_9DEIO</name>
<dbReference type="Gene3D" id="2.10.109.10">
    <property type="entry name" value="Umud Fragment, subunit A"/>
    <property type="match status" value="1"/>
</dbReference>
<dbReference type="SUPFAM" id="SSF47413">
    <property type="entry name" value="lambda repressor-like DNA-binding domains"/>
    <property type="match status" value="1"/>
</dbReference>
<sequence length="224" mass="23951">MVTPKNKPTRTAPPAWALKLKMRRLELGKGQEDIVADTGDSVTQAWVSDVERGKVDLNNAGFGKVVALARALSWSLGEMQRATGVDLGIAEVTLVGEGSADVYPLSAALSPDNPGAAIDHVAVTPGVSRPLLLRADTDEMQGTSRASVRPGSYLHLDLDLTTPAEGLVYVITDHEGVHLRLYTTTRLGAVFRAENREHEDIPASEAQVIGQVMAVTTDYSPDLN</sequence>
<dbReference type="EMBL" id="JACHEW010000009">
    <property type="protein sequence ID" value="MBB6016765.1"/>
    <property type="molecule type" value="Genomic_DNA"/>
</dbReference>
<dbReference type="RefSeq" id="WP_139401635.1">
    <property type="nucleotide sequence ID" value="NZ_JACHEW010000009.1"/>
</dbReference>
<reference evidence="2 3" key="1">
    <citation type="submission" date="2019-06" db="EMBL/GenBank/DDBJ databases">
        <title>Genome sequence of Deinococcus radiopugnans ATCC 19172.</title>
        <authorList>
            <person name="Maclea K.S."/>
            <person name="Maynard C.R."/>
        </authorList>
    </citation>
    <scope>NUCLEOTIDE SEQUENCE [LARGE SCALE GENOMIC DNA]</scope>
    <source>
        <strain evidence="2 3">ATCC 19172</strain>
    </source>
</reference>
<dbReference type="AlphaFoldDB" id="A0A5C4Y964"/>
<comment type="caution">
    <text evidence="2">The sequence shown here is derived from an EMBL/GenBank/DDBJ whole genome shotgun (WGS) entry which is preliminary data.</text>
</comment>
<dbReference type="EMBL" id="VDMO01000005">
    <property type="protein sequence ID" value="TNM71941.1"/>
    <property type="molecule type" value="Genomic_DNA"/>
</dbReference>
<evidence type="ECO:0000313" key="2">
    <source>
        <dbReference type="EMBL" id="TNM71941.1"/>
    </source>
</evidence>
<dbReference type="InterPro" id="IPR001387">
    <property type="entry name" value="Cro/C1-type_HTH"/>
</dbReference>